<dbReference type="Proteomes" id="UP000248806">
    <property type="component" value="Unassembled WGS sequence"/>
</dbReference>
<dbReference type="SUPFAM" id="SSF52096">
    <property type="entry name" value="ClpP/crotonase"/>
    <property type="match status" value="1"/>
</dbReference>
<comment type="similarity">
    <text evidence="1">Belongs to the enoyl-CoA hydratase/isomerase family.</text>
</comment>
<name>A0A326UD00_THEHA</name>
<dbReference type="CDD" id="cd06558">
    <property type="entry name" value="crotonase-like"/>
    <property type="match status" value="1"/>
</dbReference>
<evidence type="ECO:0000256" key="1">
    <source>
        <dbReference type="ARBA" id="ARBA00005254"/>
    </source>
</evidence>
<keyword evidence="3" id="KW-1185">Reference proteome</keyword>
<dbReference type="InterPro" id="IPR029045">
    <property type="entry name" value="ClpP/crotonase-like_dom_sf"/>
</dbReference>
<dbReference type="GO" id="GO:0003824">
    <property type="term" value="F:catalytic activity"/>
    <property type="evidence" value="ECO:0007669"/>
    <property type="project" value="UniProtKB-ARBA"/>
</dbReference>
<dbReference type="PANTHER" id="PTHR42964">
    <property type="entry name" value="ENOYL-COA HYDRATASE"/>
    <property type="match status" value="1"/>
</dbReference>
<dbReference type="InterPro" id="IPR014748">
    <property type="entry name" value="Enoyl-CoA_hydra_C"/>
</dbReference>
<evidence type="ECO:0000313" key="2">
    <source>
        <dbReference type="EMBL" id="PZW35914.1"/>
    </source>
</evidence>
<proteinExistence type="inferred from homology"/>
<accession>A0A326UD00</accession>
<gene>
    <name evidence="2" type="ORF">EI42_00080</name>
</gene>
<organism evidence="2 3">
    <name type="scientific">Thermosporothrix hazakensis</name>
    <dbReference type="NCBI Taxonomy" id="644383"/>
    <lineage>
        <taxon>Bacteria</taxon>
        <taxon>Bacillati</taxon>
        <taxon>Chloroflexota</taxon>
        <taxon>Ktedonobacteria</taxon>
        <taxon>Ktedonobacterales</taxon>
        <taxon>Thermosporotrichaceae</taxon>
        <taxon>Thermosporothrix</taxon>
    </lineage>
</organism>
<dbReference type="RefSeq" id="WP_111317541.1">
    <property type="nucleotide sequence ID" value="NZ_BIFX01000001.1"/>
</dbReference>
<dbReference type="InterPro" id="IPR001753">
    <property type="entry name" value="Enoyl-CoA_hydra/iso"/>
</dbReference>
<reference evidence="2 3" key="1">
    <citation type="submission" date="2018-06" db="EMBL/GenBank/DDBJ databases">
        <title>Genomic Encyclopedia of Archaeal and Bacterial Type Strains, Phase II (KMG-II): from individual species to whole genera.</title>
        <authorList>
            <person name="Goeker M."/>
        </authorList>
    </citation>
    <scope>NUCLEOTIDE SEQUENCE [LARGE SCALE GENOMIC DNA]</scope>
    <source>
        <strain evidence="2 3">ATCC BAA-1881</strain>
    </source>
</reference>
<protein>
    <submittedName>
        <fullName evidence="2">Methylglutaconyl-CoA hydratase</fullName>
    </submittedName>
</protein>
<dbReference type="InterPro" id="IPR051683">
    <property type="entry name" value="Enoyl-CoA_Hydratase/Isomerase"/>
</dbReference>
<dbReference type="Gene3D" id="1.10.12.10">
    <property type="entry name" value="Lyase 2-enoyl-coa Hydratase, Chain A, domain 2"/>
    <property type="match status" value="1"/>
</dbReference>
<evidence type="ECO:0000313" key="3">
    <source>
        <dbReference type="Proteomes" id="UP000248806"/>
    </source>
</evidence>
<sequence>MATYRHITVTYTHQGRVAVVTLQRPEVRNAFNAEMMQELIDAFQTLHQSSQLHAVVLTGAGPIFCAGADIRMMQESVHYSEEQNREDALRLSDLMRVINTCPCPVVGRVSGAAMGGGVGLVAVCDIVIAAADTRFALSEVKLGIAPAAISPYVLRKIGETHARALFVTGERFTAERARQIGLVHVVVPAEQLDTALESTLKELLSSAPQAMRVCKTLATTVGQMPSEEAREYTAATIARLRTSPEGQEGLTAFLEKRTPKWTMHEEEKM</sequence>
<dbReference type="OrthoDB" id="9777977at2"/>
<dbReference type="AlphaFoldDB" id="A0A326UD00"/>
<dbReference type="Pfam" id="PF00378">
    <property type="entry name" value="ECH_1"/>
    <property type="match status" value="1"/>
</dbReference>
<dbReference type="EMBL" id="QKUF01000001">
    <property type="protein sequence ID" value="PZW35914.1"/>
    <property type="molecule type" value="Genomic_DNA"/>
</dbReference>
<comment type="caution">
    <text evidence="2">The sequence shown here is derived from an EMBL/GenBank/DDBJ whole genome shotgun (WGS) entry which is preliminary data.</text>
</comment>
<dbReference type="PANTHER" id="PTHR42964:SF1">
    <property type="entry name" value="POLYKETIDE BIOSYNTHESIS ENOYL-COA HYDRATASE PKSH-RELATED"/>
    <property type="match status" value="1"/>
</dbReference>
<dbReference type="Gene3D" id="3.90.226.10">
    <property type="entry name" value="2-enoyl-CoA Hydratase, Chain A, domain 1"/>
    <property type="match status" value="1"/>
</dbReference>